<proteinExistence type="predicted"/>
<evidence type="ECO:0000313" key="1">
    <source>
        <dbReference type="EMBL" id="VAV91174.1"/>
    </source>
</evidence>
<gene>
    <name evidence="1" type="ORF">MNBD_ALPHA05-2231</name>
</gene>
<feature type="non-terminal residue" evidence="1">
    <location>
        <position position="1"/>
    </location>
</feature>
<name>A0A3B0RCW8_9ZZZZ</name>
<reference evidence="1" key="1">
    <citation type="submission" date="2018-06" db="EMBL/GenBank/DDBJ databases">
        <authorList>
            <person name="Zhirakovskaya E."/>
        </authorList>
    </citation>
    <scope>NUCLEOTIDE SEQUENCE</scope>
</reference>
<sequence>GRFSTVEAREFFALAPVDQSMMLLEAAGRAKSMAAEGWGVAILTGADTACVLAERRQCEATGDAAASLANVVFVPRLDLDPATTAAIGRAEALLYTEFKLVEQTPVWEIWVRRGATVPASLLSTSGAVLYR</sequence>
<dbReference type="EMBL" id="UOEH01000057">
    <property type="protein sequence ID" value="VAV91174.1"/>
    <property type="molecule type" value="Genomic_DNA"/>
</dbReference>
<organism evidence="1">
    <name type="scientific">hydrothermal vent metagenome</name>
    <dbReference type="NCBI Taxonomy" id="652676"/>
    <lineage>
        <taxon>unclassified sequences</taxon>
        <taxon>metagenomes</taxon>
        <taxon>ecological metagenomes</taxon>
    </lineage>
</organism>
<protein>
    <submittedName>
        <fullName evidence="1">Uncharacterized protein</fullName>
    </submittedName>
</protein>
<dbReference type="AlphaFoldDB" id="A0A3B0RCW8"/>
<accession>A0A3B0RCW8</accession>